<protein>
    <recommendedName>
        <fullName evidence="3">Apea-like HEPN domain-containing protein</fullName>
    </recommendedName>
</protein>
<dbReference type="Proteomes" id="UP001302120">
    <property type="component" value="Unassembled WGS sequence"/>
</dbReference>
<keyword evidence="2" id="KW-1185">Reference proteome</keyword>
<name>A0ABU5UAC4_9CYAN</name>
<sequence>MDQSMRDVPRNMRKTGMLLFRDAFMEAVHNDKLMCVVHTAHAAEILLKARIAQEHPLLIFSQLPTLDEKSNDTLGLIELLEKGRTLSYSELPSRLWATTGIKIERLKQYQEFGKLRNQIIHLSTTNTEKAPDDLTLLYSLQLLDPLVESFWGRSVFDFIKNDYFYPYYSDLTLGFLEERIKKIHPIDERLRRLLGENSRENLEKIEILSQINNLDESQSNEVLTPTAEEYLKYQQENPPESDESASEIELIEHWDNFLNSF</sequence>
<reference evidence="1 2" key="1">
    <citation type="submission" date="2023-12" db="EMBL/GenBank/DDBJ databases">
        <title>Baltic Sea Cyanobacteria.</title>
        <authorList>
            <person name="Delbaje E."/>
            <person name="Fewer D.P."/>
            <person name="Shishido T.K."/>
        </authorList>
    </citation>
    <scope>NUCLEOTIDE SEQUENCE [LARGE SCALE GENOMIC DNA]</scope>
    <source>
        <strain evidence="1 2">UHCC-0300</strain>
    </source>
</reference>
<gene>
    <name evidence="1" type="ORF">VB620_03790</name>
</gene>
<proteinExistence type="predicted"/>
<evidence type="ECO:0008006" key="3">
    <source>
        <dbReference type="Google" id="ProtNLM"/>
    </source>
</evidence>
<comment type="caution">
    <text evidence="1">The sequence shown here is derived from an EMBL/GenBank/DDBJ whole genome shotgun (WGS) entry which is preliminary data.</text>
</comment>
<organism evidence="1 2">
    <name type="scientific">Nodularia harveyana UHCC-0300</name>
    <dbReference type="NCBI Taxonomy" id="2974287"/>
    <lineage>
        <taxon>Bacteria</taxon>
        <taxon>Bacillati</taxon>
        <taxon>Cyanobacteriota</taxon>
        <taxon>Cyanophyceae</taxon>
        <taxon>Nostocales</taxon>
        <taxon>Nodulariaceae</taxon>
        <taxon>Nodularia</taxon>
    </lineage>
</organism>
<accession>A0ABU5UAC4</accession>
<evidence type="ECO:0000313" key="2">
    <source>
        <dbReference type="Proteomes" id="UP001302120"/>
    </source>
</evidence>
<dbReference type="EMBL" id="JAYGHG010000004">
    <property type="protein sequence ID" value="MEA5580462.1"/>
    <property type="molecule type" value="Genomic_DNA"/>
</dbReference>
<dbReference type="RefSeq" id="WP_323194812.1">
    <property type="nucleotide sequence ID" value="NZ_JAYGHG010000004.1"/>
</dbReference>
<evidence type="ECO:0000313" key="1">
    <source>
        <dbReference type="EMBL" id="MEA5580462.1"/>
    </source>
</evidence>